<dbReference type="PANTHER" id="PTHR45626:SF22">
    <property type="entry name" value="DNA REPAIR PROTEIN RAD5"/>
    <property type="match status" value="1"/>
</dbReference>
<evidence type="ECO:0000313" key="5">
    <source>
        <dbReference type="EMBL" id="CEN61888.1"/>
    </source>
</evidence>
<sequence length="129" mass="14644">MPVLQIDGSLSARRRDEVLTQFHQPYNNVLLMTLGTGAVGLNLTVANRVHIIEPQWNPTVESQAIGRVMRIGQQKQVYVTRYIIKNSIEEYVQNKQSRKLTMAQVGWNTEDTEVQTALDLWSLCRGSST</sequence>
<name>A0A0U5CQQ0_ASPCI</name>
<dbReference type="SUPFAM" id="SSF52540">
    <property type="entry name" value="P-loop containing nucleoside triphosphate hydrolases"/>
    <property type="match status" value="1"/>
</dbReference>
<keyword evidence="6" id="KW-1185">Reference proteome</keyword>
<dbReference type="PANTHER" id="PTHR45626">
    <property type="entry name" value="TRANSCRIPTION TERMINATION FACTOR 2-RELATED"/>
    <property type="match status" value="1"/>
</dbReference>
<dbReference type="Gene3D" id="3.40.50.300">
    <property type="entry name" value="P-loop containing nucleotide triphosphate hydrolases"/>
    <property type="match status" value="1"/>
</dbReference>
<dbReference type="Proteomes" id="UP000054771">
    <property type="component" value="Unassembled WGS sequence"/>
</dbReference>
<dbReference type="OMA" id="WNTEDTE"/>
<organism evidence="5 6">
    <name type="scientific">Aspergillus calidoustus</name>
    <dbReference type="NCBI Taxonomy" id="454130"/>
    <lineage>
        <taxon>Eukaryota</taxon>
        <taxon>Fungi</taxon>
        <taxon>Dikarya</taxon>
        <taxon>Ascomycota</taxon>
        <taxon>Pezizomycotina</taxon>
        <taxon>Eurotiomycetes</taxon>
        <taxon>Eurotiomycetidae</taxon>
        <taxon>Eurotiales</taxon>
        <taxon>Aspergillaceae</taxon>
        <taxon>Aspergillus</taxon>
        <taxon>Aspergillus subgen. Nidulantes</taxon>
    </lineage>
</organism>
<dbReference type="GO" id="GO:0006281">
    <property type="term" value="P:DNA repair"/>
    <property type="evidence" value="ECO:0007669"/>
    <property type="project" value="TreeGrafter"/>
</dbReference>
<keyword evidence="1" id="KW-0547">Nucleotide-binding</keyword>
<dbReference type="InterPro" id="IPR050628">
    <property type="entry name" value="SNF2_RAD54_helicase_TF"/>
</dbReference>
<dbReference type="GO" id="GO:0016787">
    <property type="term" value="F:hydrolase activity"/>
    <property type="evidence" value="ECO:0007669"/>
    <property type="project" value="UniProtKB-KW"/>
</dbReference>
<proteinExistence type="predicted"/>
<keyword evidence="3" id="KW-0067">ATP-binding</keyword>
<protein>
    <recommendedName>
        <fullName evidence="4">Helicase C-terminal domain-containing protein</fullName>
    </recommendedName>
</protein>
<gene>
    <name evidence="5" type="ORF">ASPCAL08535</name>
</gene>
<dbReference type="InterPro" id="IPR001650">
    <property type="entry name" value="Helicase_C-like"/>
</dbReference>
<evidence type="ECO:0000259" key="4">
    <source>
        <dbReference type="PROSITE" id="PS51194"/>
    </source>
</evidence>
<feature type="domain" description="Helicase C-terminal" evidence="4">
    <location>
        <begin position="1"/>
        <end position="122"/>
    </location>
</feature>
<dbReference type="Pfam" id="PF00271">
    <property type="entry name" value="Helicase_C"/>
    <property type="match status" value="1"/>
</dbReference>
<evidence type="ECO:0000256" key="2">
    <source>
        <dbReference type="ARBA" id="ARBA00022801"/>
    </source>
</evidence>
<dbReference type="PROSITE" id="PS51194">
    <property type="entry name" value="HELICASE_CTER"/>
    <property type="match status" value="1"/>
</dbReference>
<dbReference type="GO" id="GO:0008094">
    <property type="term" value="F:ATP-dependent activity, acting on DNA"/>
    <property type="evidence" value="ECO:0007669"/>
    <property type="project" value="TreeGrafter"/>
</dbReference>
<dbReference type="InterPro" id="IPR049730">
    <property type="entry name" value="SNF2/RAD54-like_C"/>
</dbReference>
<dbReference type="GO" id="GO:0005524">
    <property type="term" value="F:ATP binding"/>
    <property type="evidence" value="ECO:0007669"/>
    <property type="project" value="UniProtKB-KW"/>
</dbReference>
<evidence type="ECO:0000256" key="1">
    <source>
        <dbReference type="ARBA" id="ARBA00022741"/>
    </source>
</evidence>
<reference evidence="6" key="1">
    <citation type="journal article" date="2016" name="Genome Announc.">
        <title>Draft genome sequences of fungus Aspergillus calidoustus.</title>
        <authorList>
            <person name="Horn F."/>
            <person name="Linde J."/>
            <person name="Mattern D.J."/>
            <person name="Walther G."/>
            <person name="Guthke R."/>
            <person name="Scherlach K."/>
            <person name="Martin K."/>
            <person name="Brakhage A.A."/>
            <person name="Petzke L."/>
            <person name="Valiante V."/>
        </authorList>
    </citation>
    <scope>NUCLEOTIDE SEQUENCE [LARGE SCALE GENOMIC DNA]</scope>
    <source>
        <strain evidence="6">SF006504</strain>
    </source>
</reference>
<dbReference type="STRING" id="454130.A0A0U5CQQ0"/>
<dbReference type="SMART" id="SM00490">
    <property type="entry name" value="HELICc"/>
    <property type="match status" value="1"/>
</dbReference>
<evidence type="ECO:0000256" key="3">
    <source>
        <dbReference type="ARBA" id="ARBA00022840"/>
    </source>
</evidence>
<dbReference type="GO" id="GO:0005634">
    <property type="term" value="C:nucleus"/>
    <property type="evidence" value="ECO:0007669"/>
    <property type="project" value="TreeGrafter"/>
</dbReference>
<keyword evidence="2" id="KW-0378">Hydrolase</keyword>
<dbReference type="AlphaFoldDB" id="A0A0U5CQQ0"/>
<evidence type="ECO:0000313" key="6">
    <source>
        <dbReference type="Proteomes" id="UP000054771"/>
    </source>
</evidence>
<accession>A0A0U5CQQ0</accession>
<dbReference type="OrthoDB" id="4506829at2759"/>
<dbReference type="CDD" id="cd18793">
    <property type="entry name" value="SF2_C_SNF"/>
    <property type="match status" value="1"/>
</dbReference>
<dbReference type="InterPro" id="IPR027417">
    <property type="entry name" value="P-loop_NTPase"/>
</dbReference>
<dbReference type="EMBL" id="CDMC01000006">
    <property type="protein sequence ID" value="CEN61888.1"/>
    <property type="molecule type" value="Genomic_DNA"/>
</dbReference>